<dbReference type="InterPro" id="IPR003594">
    <property type="entry name" value="HATPase_dom"/>
</dbReference>
<dbReference type="PRINTS" id="PR00344">
    <property type="entry name" value="BCTRLSENSOR"/>
</dbReference>
<dbReference type="InterPro" id="IPR036890">
    <property type="entry name" value="HATPase_C_sf"/>
</dbReference>
<dbReference type="RefSeq" id="WP_193779939.1">
    <property type="nucleotide sequence ID" value="NZ_JADDOJ010000021.1"/>
</dbReference>
<evidence type="ECO:0000256" key="3">
    <source>
        <dbReference type="ARBA" id="ARBA00022553"/>
    </source>
</evidence>
<dbReference type="PANTHER" id="PTHR43547:SF2">
    <property type="entry name" value="HYBRID SIGNAL TRANSDUCTION HISTIDINE KINASE C"/>
    <property type="match status" value="1"/>
</dbReference>
<dbReference type="PROSITE" id="PS50109">
    <property type="entry name" value="HIS_KIN"/>
    <property type="match status" value="1"/>
</dbReference>
<dbReference type="EC" id="2.7.13.3" evidence="2"/>
<evidence type="ECO:0000313" key="6">
    <source>
        <dbReference type="Proteomes" id="UP000715965"/>
    </source>
</evidence>
<dbReference type="Pfam" id="PF02518">
    <property type="entry name" value="HATPase_c"/>
    <property type="match status" value="1"/>
</dbReference>
<dbReference type="InterPro" id="IPR005467">
    <property type="entry name" value="His_kinase_dom"/>
</dbReference>
<sequence>MAQNVIEETRVRHPGTTLVLEGADQGTDGEWDEGRMGQLLSNLLENAVLYGKPGSPVTLTLAGRADHVTFTVHNMGEPIPEHLRVSIFEPRKRGNAQAERRAPNGLGLGLYICREIMRSHKGALALRSTLEHGTTFQGTLPRHAAAVP</sequence>
<proteinExistence type="predicted"/>
<reference evidence="5 6" key="1">
    <citation type="submission" date="2020-10" db="EMBL/GenBank/DDBJ databases">
        <title>Draft genome of Ramlibacter aquaticus LMG 30558.</title>
        <authorList>
            <person name="Props R."/>
        </authorList>
    </citation>
    <scope>NUCLEOTIDE SEQUENCE [LARGE SCALE GENOMIC DNA]</scope>
    <source>
        <strain evidence="5 6">LMG 30558</strain>
    </source>
</reference>
<dbReference type="SUPFAM" id="SSF55874">
    <property type="entry name" value="ATPase domain of HSP90 chaperone/DNA topoisomerase II/histidine kinase"/>
    <property type="match status" value="1"/>
</dbReference>
<feature type="domain" description="Histidine kinase" evidence="4">
    <location>
        <begin position="32"/>
        <end position="144"/>
    </location>
</feature>
<keyword evidence="3" id="KW-0597">Phosphoprotein</keyword>
<dbReference type="Proteomes" id="UP000715965">
    <property type="component" value="Unassembled WGS sequence"/>
</dbReference>
<dbReference type="PANTHER" id="PTHR43547">
    <property type="entry name" value="TWO-COMPONENT HISTIDINE KINASE"/>
    <property type="match status" value="1"/>
</dbReference>
<name>A0ABR9SDV0_9BURK</name>
<evidence type="ECO:0000313" key="5">
    <source>
        <dbReference type="EMBL" id="MBE7940394.1"/>
    </source>
</evidence>
<evidence type="ECO:0000256" key="1">
    <source>
        <dbReference type="ARBA" id="ARBA00000085"/>
    </source>
</evidence>
<dbReference type="GO" id="GO:0016301">
    <property type="term" value="F:kinase activity"/>
    <property type="evidence" value="ECO:0007669"/>
    <property type="project" value="UniProtKB-KW"/>
</dbReference>
<dbReference type="EMBL" id="JADDOJ010000021">
    <property type="protein sequence ID" value="MBE7940394.1"/>
    <property type="molecule type" value="Genomic_DNA"/>
</dbReference>
<comment type="catalytic activity">
    <reaction evidence="1">
        <text>ATP + protein L-histidine = ADP + protein N-phospho-L-histidine.</text>
        <dbReference type="EC" id="2.7.13.3"/>
    </reaction>
</comment>
<protein>
    <recommendedName>
        <fullName evidence="2">histidine kinase</fullName>
        <ecNumber evidence="2">2.7.13.3</ecNumber>
    </recommendedName>
</protein>
<keyword evidence="5" id="KW-0418">Kinase</keyword>
<accession>A0ABR9SDV0</accession>
<dbReference type="Gene3D" id="3.30.565.10">
    <property type="entry name" value="Histidine kinase-like ATPase, C-terminal domain"/>
    <property type="match status" value="1"/>
</dbReference>
<evidence type="ECO:0000256" key="2">
    <source>
        <dbReference type="ARBA" id="ARBA00012438"/>
    </source>
</evidence>
<gene>
    <name evidence="5" type="ORF">IM725_07400</name>
</gene>
<comment type="caution">
    <text evidence="5">The sequence shown here is derived from an EMBL/GenBank/DDBJ whole genome shotgun (WGS) entry which is preliminary data.</text>
</comment>
<dbReference type="SMART" id="SM00387">
    <property type="entry name" value="HATPase_c"/>
    <property type="match status" value="1"/>
</dbReference>
<keyword evidence="5" id="KW-0808">Transferase</keyword>
<organism evidence="5 6">
    <name type="scientific">Ramlibacter aquaticus</name>
    <dbReference type="NCBI Taxonomy" id="2780094"/>
    <lineage>
        <taxon>Bacteria</taxon>
        <taxon>Pseudomonadati</taxon>
        <taxon>Pseudomonadota</taxon>
        <taxon>Betaproteobacteria</taxon>
        <taxon>Burkholderiales</taxon>
        <taxon>Comamonadaceae</taxon>
        <taxon>Ramlibacter</taxon>
    </lineage>
</organism>
<keyword evidence="6" id="KW-1185">Reference proteome</keyword>
<dbReference type="InterPro" id="IPR004358">
    <property type="entry name" value="Sig_transdc_His_kin-like_C"/>
</dbReference>
<evidence type="ECO:0000259" key="4">
    <source>
        <dbReference type="PROSITE" id="PS50109"/>
    </source>
</evidence>